<dbReference type="EMBL" id="MT143022">
    <property type="protein sequence ID" value="QJA91895.1"/>
    <property type="molecule type" value="Genomic_DNA"/>
</dbReference>
<name>A0A6M3LFQ5_9ZZZZ</name>
<dbReference type="AlphaFoldDB" id="A0A6M3LFQ5"/>
<protein>
    <submittedName>
        <fullName evidence="1">Uncharacterized protein</fullName>
    </submittedName>
</protein>
<gene>
    <name evidence="1" type="ORF">MM415B03234_0005</name>
</gene>
<sequence length="121" mass="13888">MWISKNKLGSMRQEAYESGRKDLEGKNKALWESVNKAESARIEIQKKHDELISKLRTQSENDMIAEAVKLIFKGITGEKKEALLPYHQQMIAAQQGMSSYWQQLGVLIGDLLGPGYYRPRY</sequence>
<reference evidence="1" key="1">
    <citation type="submission" date="2020-03" db="EMBL/GenBank/DDBJ databases">
        <title>The deep terrestrial virosphere.</title>
        <authorList>
            <person name="Holmfeldt K."/>
            <person name="Nilsson E."/>
            <person name="Simone D."/>
            <person name="Lopez-Fernandez M."/>
            <person name="Wu X."/>
            <person name="de Brujin I."/>
            <person name="Lundin D."/>
            <person name="Andersson A."/>
            <person name="Bertilsson S."/>
            <person name="Dopson M."/>
        </authorList>
    </citation>
    <scope>NUCLEOTIDE SEQUENCE</scope>
    <source>
        <strain evidence="1">MM415B03234</strain>
    </source>
</reference>
<evidence type="ECO:0000313" key="1">
    <source>
        <dbReference type="EMBL" id="QJA91895.1"/>
    </source>
</evidence>
<accession>A0A6M3LFQ5</accession>
<organism evidence="1">
    <name type="scientific">viral metagenome</name>
    <dbReference type="NCBI Taxonomy" id="1070528"/>
    <lineage>
        <taxon>unclassified sequences</taxon>
        <taxon>metagenomes</taxon>
        <taxon>organismal metagenomes</taxon>
    </lineage>
</organism>
<proteinExistence type="predicted"/>